<evidence type="ECO:0000313" key="1">
    <source>
        <dbReference type="EMBL" id="RZC44883.1"/>
    </source>
</evidence>
<reference evidence="1 2" key="1">
    <citation type="journal article" date="2018" name="Science">
        <title>The opium poppy genome and morphinan production.</title>
        <authorList>
            <person name="Guo L."/>
            <person name="Winzer T."/>
            <person name="Yang X."/>
            <person name="Li Y."/>
            <person name="Ning Z."/>
            <person name="He Z."/>
            <person name="Teodor R."/>
            <person name="Lu Y."/>
            <person name="Bowser T.A."/>
            <person name="Graham I.A."/>
            <person name="Ye K."/>
        </authorList>
    </citation>
    <scope>NUCLEOTIDE SEQUENCE [LARGE SCALE GENOMIC DNA]</scope>
    <source>
        <strain evidence="2">cv. HN1</strain>
        <tissue evidence="1">Leaves</tissue>
    </source>
</reference>
<proteinExistence type="predicted"/>
<accession>A0A4Y7I7H9</accession>
<dbReference type="Proteomes" id="UP000316621">
    <property type="component" value="Chromosome 1"/>
</dbReference>
<dbReference type="Gramene" id="RZC44883">
    <property type="protein sequence ID" value="RZC44883"/>
    <property type="gene ID" value="C5167_037831"/>
</dbReference>
<sequence length="192" mass="22448">MERRNIHNEVSSNKELEERITLSRFYEVQELSSTVEDRSSRFHHQELKTEDVSTDVVRVVLTARRTDNEARFHKKEIRNELETTRRTTLGTELSHLHLGDPYPNEWVSKIRFPYNLETRSSWSLHDQFFSQPNLVAALSSLPRMVHAGKLRSGLVEYVVEPESCKRDMDEYAELVQCSGVKLVDNFEKQVKA</sequence>
<protein>
    <submittedName>
        <fullName evidence="1">Uncharacterized protein</fullName>
    </submittedName>
</protein>
<keyword evidence="2" id="KW-1185">Reference proteome</keyword>
<evidence type="ECO:0000313" key="2">
    <source>
        <dbReference type="Proteomes" id="UP000316621"/>
    </source>
</evidence>
<organism evidence="1 2">
    <name type="scientific">Papaver somniferum</name>
    <name type="common">Opium poppy</name>
    <dbReference type="NCBI Taxonomy" id="3469"/>
    <lineage>
        <taxon>Eukaryota</taxon>
        <taxon>Viridiplantae</taxon>
        <taxon>Streptophyta</taxon>
        <taxon>Embryophyta</taxon>
        <taxon>Tracheophyta</taxon>
        <taxon>Spermatophyta</taxon>
        <taxon>Magnoliopsida</taxon>
        <taxon>Ranunculales</taxon>
        <taxon>Papaveraceae</taxon>
        <taxon>Papaveroideae</taxon>
        <taxon>Papaver</taxon>
    </lineage>
</organism>
<dbReference type="EMBL" id="CM010715">
    <property type="protein sequence ID" value="RZC44883.1"/>
    <property type="molecule type" value="Genomic_DNA"/>
</dbReference>
<gene>
    <name evidence="1" type="ORF">C5167_037831</name>
</gene>
<dbReference type="AlphaFoldDB" id="A0A4Y7I7H9"/>
<name>A0A4Y7I7H9_PAPSO</name>